<reference evidence="1 2" key="2">
    <citation type="journal article" date="2022" name="Mol. Ecol. Resour.">
        <title>The genomes of chicory, endive, great burdock and yacon provide insights into Asteraceae paleo-polyploidization history and plant inulin production.</title>
        <authorList>
            <person name="Fan W."/>
            <person name="Wang S."/>
            <person name="Wang H."/>
            <person name="Wang A."/>
            <person name="Jiang F."/>
            <person name="Liu H."/>
            <person name="Zhao H."/>
            <person name="Xu D."/>
            <person name="Zhang Y."/>
        </authorList>
    </citation>
    <scope>NUCLEOTIDE SEQUENCE [LARGE SCALE GENOMIC DNA]</scope>
    <source>
        <strain evidence="2">cv. Yunnan</strain>
        <tissue evidence="1">Leaves</tissue>
    </source>
</reference>
<evidence type="ECO:0000313" key="2">
    <source>
        <dbReference type="Proteomes" id="UP001056120"/>
    </source>
</evidence>
<comment type="caution">
    <text evidence="1">The sequence shown here is derived from an EMBL/GenBank/DDBJ whole genome shotgun (WGS) entry which is preliminary data.</text>
</comment>
<sequence length="72" mass="7891">MENQRGIDGVVDSIGCSSKVGHSIFIMEVSTDFLAPLSPESKAVDDGGRRWMAAVYDGQRQRCFLLISIVMV</sequence>
<organism evidence="1 2">
    <name type="scientific">Smallanthus sonchifolius</name>
    <dbReference type="NCBI Taxonomy" id="185202"/>
    <lineage>
        <taxon>Eukaryota</taxon>
        <taxon>Viridiplantae</taxon>
        <taxon>Streptophyta</taxon>
        <taxon>Embryophyta</taxon>
        <taxon>Tracheophyta</taxon>
        <taxon>Spermatophyta</taxon>
        <taxon>Magnoliopsida</taxon>
        <taxon>eudicotyledons</taxon>
        <taxon>Gunneridae</taxon>
        <taxon>Pentapetalae</taxon>
        <taxon>asterids</taxon>
        <taxon>campanulids</taxon>
        <taxon>Asterales</taxon>
        <taxon>Asteraceae</taxon>
        <taxon>Asteroideae</taxon>
        <taxon>Heliantheae alliance</taxon>
        <taxon>Millerieae</taxon>
        <taxon>Smallanthus</taxon>
    </lineage>
</organism>
<reference evidence="2" key="1">
    <citation type="journal article" date="2022" name="Mol. Ecol. Resour.">
        <title>The genomes of chicory, endive, great burdock and yacon provide insights into Asteraceae palaeo-polyploidization history and plant inulin production.</title>
        <authorList>
            <person name="Fan W."/>
            <person name="Wang S."/>
            <person name="Wang H."/>
            <person name="Wang A."/>
            <person name="Jiang F."/>
            <person name="Liu H."/>
            <person name="Zhao H."/>
            <person name="Xu D."/>
            <person name="Zhang Y."/>
        </authorList>
    </citation>
    <scope>NUCLEOTIDE SEQUENCE [LARGE SCALE GENOMIC DNA]</scope>
    <source>
        <strain evidence="2">cv. Yunnan</strain>
    </source>
</reference>
<dbReference type="Proteomes" id="UP001056120">
    <property type="component" value="Linkage Group LG17"/>
</dbReference>
<evidence type="ECO:0000313" key="1">
    <source>
        <dbReference type="EMBL" id="KAI3759862.1"/>
    </source>
</evidence>
<name>A0ACB9ELY8_9ASTR</name>
<accession>A0ACB9ELY8</accession>
<keyword evidence="2" id="KW-1185">Reference proteome</keyword>
<dbReference type="EMBL" id="CM042034">
    <property type="protein sequence ID" value="KAI3759862.1"/>
    <property type="molecule type" value="Genomic_DNA"/>
</dbReference>
<gene>
    <name evidence="1" type="ORF">L1987_50246</name>
</gene>
<proteinExistence type="predicted"/>
<protein>
    <submittedName>
        <fullName evidence="1">Uncharacterized protein</fullName>
    </submittedName>
</protein>